<dbReference type="EMBL" id="JABBFZ010000037">
    <property type="protein sequence ID" value="NML35387.1"/>
    <property type="molecule type" value="Genomic_DNA"/>
</dbReference>
<keyword evidence="2" id="KW-0479">Metal-binding</keyword>
<comment type="cofactor">
    <cofactor evidence="2">
        <name>Mn(2+)</name>
        <dbReference type="ChEBI" id="CHEBI:29035"/>
    </cofactor>
    <text evidence="2">The Mn(2+) ion enhances activity.</text>
</comment>
<evidence type="ECO:0000256" key="1">
    <source>
        <dbReference type="ARBA" id="ARBA00022801"/>
    </source>
</evidence>
<feature type="binding site" evidence="2">
    <location>
        <position position="105"/>
    </location>
    <ligand>
        <name>Mn(2+)</name>
        <dbReference type="ChEBI" id="CHEBI:29035"/>
        <label>2</label>
    </ligand>
</feature>
<dbReference type="SUPFAM" id="SSF53187">
    <property type="entry name" value="Zn-dependent exopeptidases"/>
    <property type="match status" value="1"/>
</dbReference>
<protein>
    <submittedName>
        <fullName evidence="4">Amidohydrolase</fullName>
    </submittedName>
</protein>
<dbReference type="RefSeq" id="WP_169501565.1">
    <property type="nucleotide sequence ID" value="NZ_JABBFZ010000037.1"/>
</dbReference>
<feature type="domain" description="Peptidase M20 dimerisation" evidence="3">
    <location>
        <begin position="187"/>
        <end position="283"/>
    </location>
</feature>
<keyword evidence="1 4" id="KW-0378">Hydrolase</keyword>
<dbReference type="InterPro" id="IPR011650">
    <property type="entry name" value="Peptidase_M20_dimer"/>
</dbReference>
<dbReference type="FunFam" id="3.30.70.360:FF:000001">
    <property type="entry name" value="N-acetyldiaminopimelate deacetylase"/>
    <property type="match status" value="1"/>
</dbReference>
<gene>
    <name evidence="4" type="ORF">HHL14_31770</name>
</gene>
<sequence length="400" mass="42324">MNGLLAIANRHIDEIAAIRRDIHANPELGFEERRTSGIIASKLQEWGIDVTQGIAQTGVVGTIRGKRPGSRSIGLRADMDALAMCEFNSFAHTSTIPGRMHACGHDGHTAMLLGAAQALAEHPDFAGTVHVIFQPAEEGRGGALAMMGDALFERFPCDRIFGMHSYPVLPLGKFGIRKEAMMAASGRFQVEFTGSGGHGGASPHTSVDLSVVAAHFLLALQTIVGRNVPPLETAIISVGHIGAGDPNALNVIPAKLQISGTMRAFTAEVQELIETRITAHAKAFAQSEGASADVKCWWLSEPLINDSDATDSALAAAIDVAGVDAVIGNHPRVTAGEDFASMMRMRPGAYVLIGNGRHEGDGGGNVHTPRYDFNDQALPLGIAYWLSIVNKELDGRMGAA</sequence>
<evidence type="ECO:0000256" key="2">
    <source>
        <dbReference type="PIRSR" id="PIRSR005962-1"/>
    </source>
</evidence>
<evidence type="ECO:0000259" key="3">
    <source>
        <dbReference type="Pfam" id="PF07687"/>
    </source>
</evidence>
<feature type="binding site" evidence="2">
    <location>
        <position position="367"/>
    </location>
    <ligand>
        <name>Mn(2+)</name>
        <dbReference type="ChEBI" id="CHEBI:29035"/>
        <label>2</label>
    </ligand>
</feature>
<dbReference type="AlphaFoldDB" id="A0A7Y0FGQ1"/>
<keyword evidence="2" id="KW-0464">Manganese</keyword>
<dbReference type="PANTHER" id="PTHR11014">
    <property type="entry name" value="PEPTIDASE M20 FAMILY MEMBER"/>
    <property type="match status" value="1"/>
</dbReference>
<dbReference type="GO" id="GO:0050118">
    <property type="term" value="F:N-acetyldiaminopimelate deacetylase activity"/>
    <property type="evidence" value="ECO:0007669"/>
    <property type="project" value="UniProtKB-ARBA"/>
</dbReference>
<dbReference type="SUPFAM" id="SSF55031">
    <property type="entry name" value="Bacterial exopeptidase dimerisation domain"/>
    <property type="match status" value="1"/>
</dbReference>
<proteinExistence type="predicted"/>
<accession>A0A7Y0FGQ1</accession>
<dbReference type="CDD" id="cd05666">
    <property type="entry name" value="M20_Acy1-like"/>
    <property type="match status" value="1"/>
</dbReference>
<dbReference type="GO" id="GO:0046872">
    <property type="term" value="F:metal ion binding"/>
    <property type="evidence" value="ECO:0007669"/>
    <property type="project" value="UniProtKB-KW"/>
</dbReference>
<feature type="binding site" evidence="2">
    <location>
        <position position="164"/>
    </location>
    <ligand>
        <name>Mn(2+)</name>
        <dbReference type="ChEBI" id="CHEBI:29035"/>
        <label>2</label>
    </ligand>
</feature>
<feature type="binding site" evidence="2">
    <location>
        <position position="103"/>
    </location>
    <ligand>
        <name>Mn(2+)</name>
        <dbReference type="ChEBI" id="CHEBI:29035"/>
        <label>2</label>
    </ligand>
</feature>
<dbReference type="Pfam" id="PF01546">
    <property type="entry name" value="Peptidase_M20"/>
    <property type="match status" value="1"/>
</dbReference>
<evidence type="ECO:0000313" key="5">
    <source>
        <dbReference type="Proteomes" id="UP000583127"/>
    </source>
</evidence>
<dbReference type="GO" id="GO:0019877">
    <property type="term" value="P:diaminopimelate biosynthetic process"/>
    <property type="evidence" value="ECO:0007669"/>
    <property type="project" value="UniProtKB-ARBA"/>
</dbReference>
<dbReference type="InterPro" id="IPR017439">
    <property type="entry name" value="Amidohydrolase"/>
</dbReference>
<dbReference type="Gene3D" id="3.30.70.360">
    <property type="match status" value="1"/>
</dbReference>
<dbReference type="PANTHER" id="PTHR11014:SF63">
    <property type="entry name" value="METALLOPEPTIDASE, PUTATIVE (AFU_ORTHOLOGUE AFUA_6G09600)-RELATED"/>
    <property type="match status" value="1"/>
</dbReference>
<feature type="binding site" evidence="2">
    <location>
        <position position="138"/>
    </location>
    <ligand>
        <name>Mn(2+)</name>
        <dbReference type="ChEBI" id="CHEBI:29035"/>
        <label>2</label>
    </ligand>
</feature>
<dbReference type="Gene3D" id="3.40.630.10">
    <property type="entry name" value="Zn peptidases"/>
    <property type="match status" value="1"/>
</dbReference>
<dbReference type="InterPro" id="IPR036264">
    <property type="entry name" value="Bact_exopeptidase_dim_dom"/>
</dbReference>
<keyword evidence="5" id="KW-1185">Reference proteome</keyword>
<dbReference type="InterPro" id="IPR002933">
    <property type="entry name" value="Peptidase_M20"/>
</dbReference>
<evidence type="ECO:0000313" key="4">
    <source>
        <dbReference type="EMBL" id="NML35387.1"/>
    </source>
</evidence>
<name>A0A7Y0FGQ1_9BURK</name>
<reference evidence="4 5" key="1">
    <citation type="submission" date="2020-04" db="EMBL/GenBank/DDBJ databases">
        <title>Paraburkholderia sp. G-4-1-8 isolated from soil.</title>
        <authorList>
            <person name="Dahal R.H."/>
        </authorList>
    </citation>
    <scope>NUCLEOTIDE SEQUENCE [LARGE SCALE GENOMIC DNA]</scope>
    <source>
        <strain evidence="4 5">G-4-1-8</strain>
    </source>
</reference>
<organism evidence="4 5">
    <name type="scientific">Paraburkholderia antibiotica</name>
    <dbReference type="NCBI Taxonomy" id="2728839"/>
    <lineage>
        <taxon>Bacteria</taxon>
        <taxon>Pseudomonadati</taxon>
        <taxon>Pseudomonadota</taxon>
        <taxon>Betaproteobacteria</taxon>
        <taxon>Burkholderiales</taxon>
        <taxon>Burkholderiaceae</taxon>
        <taxon>Paraburkholderia</taxon>
    </lineage>
</organism>
<dbReference type="Proteomes" id="UP000583127">
    <property type="component" value="Unassembled WGS sequence"/>
</dbReference>
<dbReference type="PIRSF" id="PIRSF005962">
    <property type="entry name" value="Pept_M20D_amidohydro"/>
    <property type="match status" value="1"/>
</dbReference>
<dbReference type="NCBIfam" id="TIGR01891">
    <property type="entry name" value="amidohydrolases"/>
    <property type="match status" value="1"/>
</dbReference>
<dbReference type="Pfam" id="PF07687">
    <property type="entry name" value="M20_dimer"/>
    <property type="match status" value="1"/>
</dbReference>
<comment type="caution">
    <text evidence="4">The sequence shown here is derived from an EMBL/GenBank/DDBJ whole genome shotgun (WGS) entry which is preliminary data.</text>
</comment>